<gene>
    <name evidence="2" type="ORF">EI97DRAFT_102740</name>
</gene>
<reference evidence="2" key="1">
    <citation type="journal article" date="2020" name="Stud. Mycol.">
        <title>101 Dothideomycetes genomes: a test case for predicting lifestyles and emergence of pathogens.</title>
        <authorList>
            <person name="Haridas S."/>
            <person name="Albert R."/>
            <person name="Binder M."/>
            <person name="Bloem J."/>
            <person name="Labutti K."/>
            <person name="Salamov A."/>
            <person name="Andreopoulos B."/>
            <person name="Baker S."/>
            <person name="Barry K."/>
            <person name="Bills G."/>
            <person name="Bluhm B."/>
            <person name="Cannon C."/>
            <person name="Castanera R."/>
            <person name="Culley D."/>
            <person name="Daum C."/>
            <person name="Ezra D."/>
            <person name="Gonzalez J."/>
            <person name="Henrissat B."/>
            <person name="Kuo A."/>
            <person name="Liang C."/>
            <person name="Lipzen A."/>
            <person name="Lutzoni F."/>
            <person name="Magnuson J."/>
            <person name="Mondo S."/>
            <person name="Nolan M."/>
            <person name="Ohm R."/>
            <person name="Pangilinan J."/>
            <person name="Park H.-J."/>
            <person name="Ramirez L."/>
            <person name="Alfaro M."/>
            <person name="Sun H."/>
            <person name="Tritt A."/>
            <person name="Yoshinaga Y."/>
            <person name="Zwiers L.-H."/>
            <person name="Turgeon B."/>
            <person name="Goodwin S."/>
            <person name="Spatafora J."/>
            <person name="Crous P."/>
            <person name="Grigoriev I."/>
        </authorList>
    </citation>
    <scope>NUCLEOTIDE SEQUENCE</scope>
    <source>
        <strain evidence="2">CBS 379.55</strain>
    </source>
</reference>
<dbReference type="Proteomes" id="UP000800097">
    <property type="component" value="Unassembled WGS sequence"/>
</dbReference>
<keyword evidence="3" id="KW-1185">Reference proteome</keyword>
<protein>
    <submittedName>
        <fullName evidence="2">Uncharacterized protein</fullName>
    </submittedName>
</protein>
<evidence type="ECO:0000313" key="2">
    <source>
        <dbReference type="EMBL" id="KAF2274574.1"/>
    </source>
</evidence>
<evidence type="ECO:0000313" key="3">
    <source>
        <dbReference type="Proteomes" id="UP000800097"/>
    </source>
</evidence>
<dbReference type="AlphaFoldDB" id="A0A6A6JEC6"/>
<organism evidence="2 3">
    <name type="scientific">Westerdykella ornata</name>
    <dbReference type="NCBI Taxonomy" id="318751"/>
    <lineage>
        <taxon>Eukaryota</taxon>
        <taxon>Fungi</taxon>
        <taxon>Dikarya</taxon>
        <taxon>Ascomycota</taxon>
        <taxon>Pezizomycotina</taxon>
        <taxon>Dothideomycetes</taxon>
        <taxon>Pleosporomycetidae</taxon>
        <taxon>Pleosporales</taxon>
        <taxon>Sporormiaceae</taxon>
        <taxon>Westerdykella</taxon>
    </lineage>
</organism>
<evidence type="ECO:0000256" key="1">
    <source>
        <dbReference type="SAM" id="MobiDB-lite"/>
    </source>
</evidence>
<feature type="compositionally biased region" description="Basic and acidic residues" evidence="1">
    <location>
        <begin position="103"/>
        <end position="117"/>
    </location>
</feature>
<feature type="region of interest" description="Disordered" evidence="1">
    <location>
        <begin position="96"/>
        <end position="122"/>
    </location>
</feature>
<dbReference type="RefSeq" id="XP_033652113.1">
    <property type="nucleotide sequence ID" value="XM_033792893.1"/>
</dbReference>
<proteinExistence type="predicted"/>
<accession>A0A6A6JEC6</accession>
<dbReference type="GeneID" id="54546068"/>
<dbReference type="EMBL" id="ML986502">
    <property type="protein sequence ID" value="KAF2274574.1"/>
    <property type="molecule type" value="Genomic_DNA"/>
</dbReference>
<sequence>MPVVRLRLIGTSLLHPYLEYIQEFPNHIGNPTLNERTSLTTVLLSTPSPLLPLVLYRVTHLLQPPRPLRLHLSHPLNLRLPLRPPRVRVQPRTELVQFPPPRQDNEQDHQSQQDGKTEGNGYGIERRLRFRRRLGHEKGFCGRGSGDGGVEGACCRVLLEVEGEGEGGFRGVRGVCHCVRRWVWVLVV</sequence>
<name>A0A6A6JEC6_WESOR</name>